<dbReference type="SMART" id="SM00968">
    <property type="entry name" value="SMC_hinge"/>
    <property type="match status" value="1"/>
</dbReference>
<keyword evidence="4 7" id="KW-0067">ATP-binding</keyword>
<evidence type="ECO:0000256" key="2">
    <source>
        <dbReference type="ARBA" id="ARBA00022490"/>
    </source>
</evidence>
<dbReference type="STRING" id="1423735.FC15_GL000974"/>
<keyword evidence="6 7" id="KW-0238">DNA-binding</keyword>
<comment type="function">
    <text evidence="7">Required for chromosome condensation and partitioning.</text>
</comment>
<dbReference type="GO" id="GO:0005694">
    <property type="term" value="C:chromosome"/>
    <property type="evidence" value="ECO:0007669"/>
    <property type="project" value="InterPro"/>
</dbReference>
<dbReference type="SUPFAM" id="SSF75553">
    <property type="entry name" value="Smc hinge domain"/>
    <property type="match status" value="1"/>
</dbReference>
<dbReference type="RefSeq" id="WP_057822988.1">
    <property type="nucleotide sequence ID" value="NZ_AZFX01000003.1"/>
</dbReference>
<dbReference type="GO" id="GO:0030261">
    <property type="term" value="P:chromosome condensation"/>
    <property type="evidence" value="ECO:0007669"/>
    <property type="project" value="InterPro"/>
</dbReference>
<proteinExistence type="inferred from homology"/>
<evidence type="ECO:0000256" key="6">
    <source>
        <dbReference type="ARBA" id="ARBA00023125"/>
    </source>
</evidence>
<dbReference type="GO" id="GO:0016887">
    <property type="term" value="F:ATP hydrolysis activity"/>
    <property type="evidence" value="ECO:0007669"/>
    <property type="project" value="InterPro"/>
</dbReference>
<feature type="coiled-coil region" evidence="7">
    <location>
        <begin position="174"/>
        <end position="303"/>
    </location>
</feature>
<dbReference type="InterPro" id="IPR003395">
    <property type="entry name" value="RecF/RecN/SMC_N"/>
</dbReference>
<feature type="domain" description="SMC hinge" evidence="8">
    <location>
        <begin position="518"/>
        <end position="637"/>
    </location>
</feature>
<dbReference type="PIRSF" id="PIRSF005719">
    <property type="entry name" value="SMC"/>
    <property type="match status" value="1"/>
</dbReference>
<dbReference type="PANTHER" id="PTHR43977">
    <property type="entry name" value="STRUCTURAL MAINTENANCE OF CHROMOSOMES PROTEIN 3"/>
    <property type="match status" value="1"/>
</dbReference>
<dbReference type="GO" id="GO:0006260">
    <property type="term" value="P:DNA replication"/>
    <property type="evidence" value="ECO:0007669"/>
    <property type="project" value="UniProtKB-UniRule"/>
</dbReference>
<evidence type="ECO:0000256" key="5">
    <source>
        <dbReference type="ARBA" id="ARBA00023054"/>
    </source>
</evidence>
<comment type="subunit">
    <text evidence="7">Homodimer.</text>
</comment>
<reference evidence="9 10" key="1">
    <citation type="journal article" date="2015" name="Genome Announc.">
        <title>Expanding the biotechnology potential of lactobacilli through comparative genomics of 213 strains and associated genera.</title>
        <authorList>
            <person name="Sun Z."/>
            <person name="Harris H.M."/>
            <person name="McCann A."/>
            <person name="Guo C."/>
            <person name="Argimon S."/>
            <person name="Zhang W."/>
            <person name="Yang X."/>
            <person name="Jeffery I.B."/>
            <person name="Cooney J.C."/>
            <person name="Kagawa T.F."/>
            <person name="Liu W."/>
            <person name="Song Y."/>
            <person name="Salvetti E."/>
            <person name="Wrobel A."/>
            <person name="Rasinkangas P."/>
            <person name="Parkhill J."/>
            <person name="Rea M.C."/>
            <person name="O'Sullivan O."/>
            <person name="Ritari J."/>
            <person name="Douillard F.P."/>
            <person name="Paul Ross R."/>
            <person name="Yang R."/>
            <person name="Briner A.E."/>
            <person name="Felis G.E."/>
            <person name="de Vos W.M."/>
            <person name="Barrangou R."/>
            <person name="Klaenhammer T.R."/>
            <person name="Caufield P.W."/>
            <person name="Cui Y."/>
            <person name="Zhang H."/>
            <person name="O'Toole P.W."/>
        </authorList>
    </citation>
    <scope>NUCLEOTIDE SEQUENCE [LARGE SCALE GENOMIC DNA]</scope>
    <source>
        <strain evidence="9 10">DSM 17758</strain>
    </source>
</reference>
<dbReference type="GO" id="GO:0005524">
    <property type="term" value="F:ATP binding"/>
    <property type="evidence" value="ECO:0007669"/>
    <property type="project" value="UniProtKB-UniRule"/>
</dbReference>
<dbReference type="GO" id="GO:0007059">
    <property type="term" value="P:chromosome segregation"/>
    <property type="evidence" value="ECO:0007669"/>
    <property type="project" value="UniProtKB-UniRule"/>
</dbReference>
<dbReference type="Pfam" id="PF06470">
    <property type="entry name" value="SMC_hinge"/>
    <property type="match status" value="1"/>
</dbReference>
<comment type="domain">
    <text evidence="7">Contains large globular domains required for ATP hydrolysis at each terminus and a third globular domain forming a flexible hinge near the middle of the molecule. These domains are separated by coiled-coil structures.</text>
</comment>
<name>A0A0R1WDU8_9LACO</name>
<dbReference type="InterPro" id="IPR011890">
    <property type="entry name" value="SMC_prok"/>
</dbReference>
<comment type="similarity">
    <text evidence="7">Belongs to the SMC family.</text>
</comment>
<dbReference type="Gene3D" id="3.30.70.1620">
    <property type="match status" value="1"/>
</dbReference>
<sequence>MPLKSLTINGFKSFADKTTIEFTTGITGIVGPNGSGKSNITEAIRWVMGEQSAKSLRGSHMPDIIFAGSALRPALNRAEVKLVFDNHDHALKTAQDVVEISRRLFRDGTSDFLLNHHNCRLRDISNLFLDSGLGKEAFAIISQGRVEQVFNSKPEDRRTIIEEAAGVFKFKQQKKQAEAELAVTNDNLNRIADIVSELGGRVEPLRKQASLARDYQQQKAKYDGLNQQILALELADLQQQHDQHVEHQNELHEISERIDQQTAEVSEQLKSTRRESDQIDQTIEQRQNDLVKLTREQETLNGQISLSKERKSYHQANESALTQQLTENETAIGQQQEVLAATEAKLAQIQAENQQLAKQLANLEAQQGENPEDLAKQVNDLRADYIEQLQRQATVRNELVFGQENLNKLMAQQGQAEEQLTKLQMQQQAIQTKVHELQSIAHQRADELQVQQNQLHANDQQAAEWRQKITDQEQAWYQELERFQQQKARYQSLKELTEDHSGFYQGVRAVLNAKPALPGLIGAVADLLKVPAKLQFAIEQVLGSQLQQIVSEDTQSAEQAINYLKTKRLGRATFLPLTTIRPYHLDRQVLQTAQQAPGFVGVASELIEFEPRVKNVIDHLLGNILIMDQLPQATQLAKQIHYQTRIVTLDGDILTPGGAMTGGKTKQQHQSLLSRQQELTQLQVTIKKQQVSLNTMQAAITEGKEATKQLSSQRVQLEKTVQAAADNANQAKQDVAAQTQNLQRLERQLQAEQLEQTRHQSEVADLQKQLQQKTQEQQSLSKHIDQQKASIAALQERLTHFTTQRDLLTGQVSELKTKVAVAQASLTNAMDQKKRQQRELETLQAQQANLQTTLKKLEADQQSTQLDEHQVTAQLERLSTQLAELTATMATLKEKRQALSQKIEELEPQTQRQYQLQKQTAKEQEQVAVALNSLKSEMASRLTALREDYQLTFEAAYQNLPTDHPSLESLQSALKLVRMALRDIGSVNLDAIAEFDEVNERYEFLSKQQDDLITARTELLKTMSKMDQEVSQRFATTFKAVDQAFTQIFPKMFGGGQAKLELTDPDNWLTTGIEINAQPPGKKLQSLSLLSGGERALTAITLLFAILKVKPAPFSILDEVEASLDDANVDRFANYLRHYEDQTQFIVITHRKGTMMQVDRLYGVTMQESGVSKMISVSLTDVDQEKLVSGQ</sequence>
<dbReference type="FunFam" id="3.40.50.300:FF:000901">
    <property type="entry name" value="Chromosome partition protein Smc"/>
    <property type="match status" value="1"/>
</dbReference>
<evidence type="ECO:0000313" key="9">
    <source>
        <dbReference type="EMBL" id="KRM13803.1"/>
    </source>
</evidence>
<feature type="binding site" evidence="7">
    <location>
        <begin position="32"/>
        <end position="39"/>
    </location>
    <ligand>
        <name>ATP</name>
        <dbReference type="ChEBI" id="CHEBI:30616"/>
    </ligand>
</feature>
<accession>A0A0R1WDU8</accession>
<organism evidence="9 10">
    <name type="scientific">Lapidilactobacillus concavus DSM 17758</name>
    <dbReference type="NCBI Taxonomy" id="1423735"/>
    <lineage>
        <taxon>Bacteria</taxon>
        <taxon>Bacillati</taxon>
        <taxon>Bacillota</taxon>
        <taxon>Bacilli</taxon>
        <taxon>Lactobacillales</taxon>
        <taxon>Lactobacillaceae</taxon>
        <taxon>Lapidilactobacillus</taxon>
    </lineage>
</organism>
<dbReference type="NCBIfam" id="TIGR02168">
    <property type="entry name" value="SMC_prok_B"/>
    <property type="match status" value="1"/>
</dbReference>
<dbReference type="GO" id="GO:0005737">
    <property type="term" value="C:cytoplasm"/>
    <property type="evidence" value="ECO:0007669"/>
    <property type="project" value="UniProtKB-SubCell"/>
</dbReference>
<keyword evidence="3 7" id="KW-0547">Nucleotide-binding</keyword>
<dbReference type="FunFam" id="3.40.50.300:FF:000984">
    <property type="entry name" value="Chromosome partition protein Smc"/>
    <property type="match status" value="1"/>
</dbReference>
<dbReference type="InterPro" id="IPR027417">
    <property type="entry name" value="P-loop_NTPase"/>
</dbReference>
<evidence type="ECO:0000256" key="3">
    <source>
        <dbReference type="ARBA" id="ARBA00022741"/>
    </source>
</evidence>
<gene>
    <name evidence="7" type="primary">smc</name>
    <name evidence="9" type="ORF">FC15_GL000974</name>
</gene>
<dbReference type="InterPro" id="IPR010935">
    <property type="entry name" value="SMC_hinge"/>
</dbReference>
<dbReference type="HAMAP" id="MF_01894">
    <property type="entry name" value="Smc_prok"/>
    <property type="match status" value="1"/>
</dbReference>
<comment type="caution">
    <text evidence="9">The sequence shown here is derived from an EMBL/GenBank/DDBJ whole genome shotgun (WGS) entry which is preliminary data.</text>
</comment>
<evidence type="ECO:0000259" key="8">
    <source>
        <dbReference type="SMART" id="SM00968"/>
    </source>
</evidence>
<feature type="coiled-coil region" evidence="7">
    <location>
        <begin position="714"/>
        <end position="909"/>
    </location>
</feature>
<dbReference type="Pfam" id="PF02463">
    <property type="entry name" value="SMC_N"/>
    <property type="match status" value="1"/>
</dbReference>
<evidence type="ECO:0000256" key="7">
    <source>
        <dbReference type="HAMAP-Rule" id="MF_01894"/>
    </source>
</evidence>
<dbReference type="Proteomes" id="UP000051315">
    <property type="component" value="Unassembled WGS sequence"/>
</dbReference>
<dbReference type="Gene3D" id="1.10.287.1490">
    <property type="match status" value="1"/>
</dbReference>
<comment type="subcellular location">
    <subcellularLocation>
        <location evidence="1 7">Cytoplasm</location>
    </subcellularLocation>
</comment>
<dbReference type="GO" id="GO:0007062">
    <property type="term" value="P:sister chromatid cohesion"/>
    <property type="evidence" value="ECO:0007669"/>
    <property type="project" value="InterPro"/>
</dbReference>
<feature type="coiled-coil region" evidence="7">
    <location>
        <begin position="332"/>
        <end position="369"/>
    </location>
</feature>
<dbReference type="EMBL" id="AZFX01000003">
    <property type="protein sequence ID" value="KRM13803.1"/>
    <property type="molecule type" value="Genomic_DNA"/>
</dbReference>
<dbReference type="CDD" id="cd03278">
    <property type="entry name" value="ABC_SMC_barmotin"/>
    <property type="match status" value="2"/>
</dbReference>
<keyword evidence="2 7" id="KW-0963">Cytoplasm</keyword>
<protein>
    <recommendedName>
        <fullName evidence="7">Chromosome partition protein Smc</fullName>
    </recommendedName>
</protein>
<dbReference type="PATRIC" id="fig|1423735.3.peg.1012"/>
<dbReference type="Gene3D" id="3.40.50.300">
    <property type="entry name" value="P-loop containing nucleotide triphosphate hydrolases"/>
    <property type="match status" value="2"/>
</dbReference>
<evidence type="ECO:0000256" key="1">
    <source>
        <dbReference type="ARBA" id="ARBA00004496"/>
    </source>
</evidence>
<keyword evidence="10" id="KW-1185">Reference proteome</keyword>
<dbReference type="AlphaFoldDB" id="A0A0R1WDU8"/>
<dbReference type="Gene3D" id="1.20.1060.20">
    <property type="match status" value="1"/>
</dbReference>
<dbReference type="SUPFAM" id="SSF52540">
    <property type="entry name" value="P-loop containing nucleoside triphosphate hydrolases"/>
    <property type="match status" value="1"/>
</dbReference>
<dbReference type="InterPro" id="IPR024704">
    <property type="entry name" value="SMC"/>
</dbReference>
<evidence type="ECO:0000256" key="4">
    <source>
        <dbReference type="ARBA" id="ARBA00022840"/>
    </source>
</evidence>
<evidence type="ECO:0000313" key="10">
    <source>
        <dbReference type="Proteomes" id="UP000051315"/>
    </source>
</evidence>
<dbReference type="InterPro" id="IPR036277">
    <property type="entry name" value="SMC_hinge_sf"/>
</dbReference>
<dbReference type="OrthoDB" id="9808768at2"/>
<dbReference type="GO" id="GO:0003677">
    <property type="term" value="F:DNA binding"/>
    <property type="evidence" value="ECO:0007669"/>
    <property type="project" value="UniProtKB-UniRule"/>
</dbReference>
<keyword evidence="5 7" id="KW-0175">Coiled coil</keyword>